<dbReference type="OrthoDB" id="9787851at2"/>
<evidence type="ECO:0000256" key="1">
    <source>
        <dbReference type="ARBA" id="ARBA00022448"/>
    </source>
</evidence>
<keyword evidence="4" id="KW-0378">Hydrolase</keyword>
<sequence length="257" mass="28138">MLLANSISLTIGSRHILKGISLEIKRGETLGVMGPNGCGKSTLVKVLSRLLVPNEGEILLDGQALSSYSSKQLARKIAVVSQDGLAPLPLTVSEAVQMGRYPHQRLWKKEIARDEEVVQQVLVRTRLTELACKPLDMLSGGERQRVAIACAMAQEPEVLLLDEPTTYLDIGYQIGILDLLRRWQQETGGAALLVLHDLNLAAQYCDRLMLLKKGGVIGSGSVEEIMEADLLADVYGIRPLVVPHPNLHIPQVLLERT</sequence>
<dbReference type="PROSITE" id="PS00211">
    <property type="entry name" value="ABC_TRANSPORTER_1"/>
    <property type="match status" value="1"/>
</dbReference>
<dbReference type="InterPro" id="IPR003439">
    <property type="entry name" value="ABC_transporter-like_ATP-bd"/>
</dbReference>
<organism evidence="4 5">
    <name type="scientific">Aneurinibacillus soli</name>
    <dbReference type="NCBI Taxonomy" id="1500254"/>
    <lineage>
        <taxon>Bacteria</taxon>
        <taxon>Bacillati</taxon>
        <taxon>Bacillota</taxon>
        <taxon>Bacilli</taxon>
        <taxon>Bacillales</taxon>
        <taxon>Paenibacillaceae</taxon>
        <taxon>Aneurinibacillus group</taxon>
        <taxon>Aneurinibacillus</taxon>
    </lineage>
</organism>
<accession>A0A0U5ASF4</accession>
<dbReference type="RefSeq" id="WP_096463768.1">
    <property type="nucleotide sequence ID" value="NZ_AP017312.1"/>
</dbReference>
<keyword evidence="1" id="KW-0813">Transport</keyword>
<keyword evidence="5" id="KW-1185">Reference proteome</keyword>
<dbReference type="PANTHER" id="PTHR42794:SF2">
    <property type="entry name" value="ABC TRANSPORTER ATP-BINDING PROTEIN"/>
    <property type="match status" value="1"/>
</dbReference>
<dbReference type="InterPro" id="IPR027417">
    <property type="entry name" value="P-loop_NTPase"/>
</dbReference>
<reference evidence="4 5" key="1">
    <citation type="submission" date="2015-12" db="EMBL/GenBank/DDBJ databases">
        <title>Genome sequence of Aneurinibacillus soli.</title>
        <authorList>
            <person name="Lee J.S."/>
            <person name="Lee K.C."/>
            <person name="Kim K.K."/>
            <person name="Lee B.W."/>
        </authorList>
    </citation>
    <scope>NUCLEOTIDE SEQUENCE [LARGE SCALE GENOMIC DNA]</scope>
    <source>
        <strain evidence="4 5">CB4</strain>
    </source>
</reference>
<dbReference type="GO" id="GO:0016887">
    <property type="term" value="F:ATP hydrolysis activity"/>
    <property type="evidence" value="ECO:0007669"/>
    <property type="project" value="InterPro"/>
</dbReference>
<dbReference type="PANTHER" id="PTHR42794">
    <property type="entry name" value="HEMIN IMPORT ATP-BINDING PROTEIN HMUV"/>
    <property type="match status" value="1"/>
</dbReference>
<gene>
    <name evidence="4" type="primary">fhuC</name>
    <name evidence="4" type="ORF">CB4_00896</name>
</gene>
<dbReference type="Pfam" id="PF00005">
    <property type="entry name" value="ABC_tran"/>
    <property type="match status" value="1"/>
</dbReference>
<dbReference type="InterPro" id="IPR003593">
    <property type="entry name" value="AAA+_ATPase"/>
</dbReference>
<dbReference type="PROSITE" id="PS50893">
    <property type="entry name" value="ABC_TRANSPORTER_2"/>
    <property type="match status" value="1"/>
</dbReference>
<dbReference type="InterPro" id="IPR017871">
    <property type="entry name" value="ABC_transporter-like_CS"/>
</dbReference>
<name>A0A0U5ASF4_9BACL</name>
<evidence type="ECO:0000256" key="2">
    <source>
        <dbReference type="ARBA" id="ARBA00022741"/>
    </source>
</evidence>
<evidence type="ECO:0000256" key="3">
    <source>
        <dbReference type="ARBA" id="ARBA00022840"/>
    </source>
</evidence>
<dbReference type="EMBL" id="AP017312">
    <property type="protein sequence ID" value="BAU26753.1"/>
    <property type="molecule type" value="Genomic_DNA"/>
</dbReference>
<dbReference type="SUPFAM" id="SSF52540">
    <property type="entry name" value="P-loop containing nucleoside triphosphate hydrolases"/>
    <property type="match status" value="1"/>
</dbReference>
<dbReference type="EC" id="3.6.3.34" evidence="4"/>
<keyword evidence="2" id="KW-0547">Nucleotide-binding</keyword>
<dbReference type="FunFam" id="3.40.50.300:FF:000134">
    <property type="entry name" value="Iron-enterobactin ABC transporter ATP-binding protein"/>
    <property type="match status" value="1"/>
</dbReference>
<keyword evidence="3 4" id="KW-0067">ATP-binding</keyword>
<dbReference type="KEGG" id="asoc:CB4_00896"/>
<dbReference type="Gene3D" id="3.40.50.300">
    <property type="entry name" value="P-loop containing nucleotide triphosphate hydrolases"/>
    <property type="match status" value="1"/>
</dbReference>
<dbReference type="GO" id="GO:0005524">
    <property type="term" value="F:ATP binding"/>
    <property type="evidence" value="ECO:0007669"/>
    <property type="project" value="UniProtKB-KW"/>
</dbReference>
<evidence type="ECO:0000313" key="4">
    <source>
        <dbReference type="EMBL" id="BAU26753.1"/>
    </source>
</evidence>
<dbReference type="Proteomes" id="UP000217696">
    <property type="component" value="Chromosome"/>
</dbReference>
<proteinExistence type="predicted"/>
<dbReference type="AlphaFoldDB" id="A0A0U5ASF4"/>
<evidence type="ECO:0000313" key="5">
    <source>
        <dbReference type="Proteomes" id="UP000217696"/>
    </source>
</evidence>
<protein>
    <submittedName>
        <fullName evidence="4">Iron(3+)-hydroxamate import ATP-binding protein FhuC</fullName>
        <ecNumber evidence="4">3.6.3.34</ecNumber>
    </submittedName>
</protein>
<dbReference type="SMART" id="SM00382">
    <property type="entry name" value="AAA"/>
    <property type="match status" value="1"/>
</dbReference>
<dbReference type="CDD" id="cd03214">
    <property type="entry name" value="ABC_Iron-Siderophores_B12_Hemin"/>
    <property type="match status" value="1"/>
</dbReference>